<keyword evidence="13" id="KW-1133">Transmembrane helix</keyword>
<dbReference type="InterPro" id="IPR007419">
    <property type="entry name" value="BFD-like_2Fe2S-bd_dom"/>
</dbReference>
<comment type="cofactor">
    <cofactor evidence="3">
        <name>FAD</name>
        <dbReference type="ChEBI" id="CHEBI:57692"/>
    </cofactor>
</comment>
<evidence type="ECO:0000256" key="3">
    <source>
        <dbReference type="ARBA" id="ARBA00001974"/>
    </source>
</evidence>
<proteinExistence type="inferred from homology"/>
<keyword evidence="10 17" id="KW-0560">Oxidoreductase</keyword>
<dbReference type="InterPro" id="IPR036188">
    <property type="entry name" value="FAD/NAD-bd_sf"/>
</dbReference>
<evidence type="ECO:0000259" key="14">
    <source>
        <dbReference type="Pfam" id="PF04324"/>
    </source>
</evidence>
<dbReference type="PRINTS" id="PR00368">
    <property type="entry name" value="FADPNR"/>
</dbReference>
<dbReference type="OrthoDB" id="9792592at2"/>
<sequence length="688" mass="75556">MSLTVTDSEPVPKKVSNSFWKFRAPVRPVVVVIGNGPVGWKLCEQMVHRKGHLSHEIHVFGEESRLAYDRVQLTSFFQHRSEKKLTLADQEWYDEHGIQIRTNDPIIKIHSEQKTVESRSGQVIPYDQVVIATGSRAFLPPIPGIDSQGVHAYRTLDDVDRITSELDRLKESASPRVGIIGGGLLGLEAARAVHDCGVEAHVFETAAVLMPKQLDTKAAELLQSEINSIGVKIHTTARTQAITTNDAGQLELHLDGEEAPFTFDMILVSAGIRPRDEVAKDSGINTHARGGIIVTDRLETSVPDVYAIGECAVHNDQIYGLVAPGFHMAGVVAERLTTRLPIKPTFKGHDNATRLKLLGVDVITLGDYLQIDSATYPVTHEGPKSYCKLILKANRLRGAMIVGEYKELPRLTEAIDAGRRVSGTQLRRFAKEGRLWKEPDATHISEWPAGATVCSCMGVKRGELTKAYESGCETVDAMIRKTQAGTVCGSCRPLLAELIGSPETAGGVAGWRFLGMVSLLSMFTAALLILIGAPAYSSSVQSIQYEIDQFLLNDFWKQVTGYTLVGVAVIAAALSIRKRWKKLTIGTYGLWRVFHSVMGLICLVGLAIHTGMHFGANLNLLLMLSFLGTLIVGACTGYITSIESRAGKPPPAWVKKWRPRLTWAHVIFTWPLPALITFHILSFYLFAD</sequence>
<dbReference type="Pfam" id="PF04324">
    <property type="entry name" value="Fer2_BFD"/>
    <property type="match status" value="1"/>
</dbReference>
<reference evidence="17 18" key="1">
    <citation type="submission" date="2019-02" db="EMBL/GenBank/DDBJ databases">
        <title>Deep-cultivation of Planctomycetes and their phenomic and genomic characterization uncovers novel biology.</title>
        <authorList>
            <person name="Wiegand S."/>
            <person name="Jogler M."/>
            <person name="Boedeker C."/>
            <person name="Pinto D."/>
            <person name="Vollmers J."/>
            <person name="Rivas-Marin E."/>
            <person name="Kohn T."/>
            <person name="Peeters S.H."/>
            <person name="Heuer A."/>
            <person name="Rast P."/>
            <person name="Oberbeckmann S."/>
            <person name="Bunk B."/>
            <person name="Jeske O."/>
            <person name="Meyerdierks A."/>
            <person name="Storesund J.E."/>
            <person name="Kallscheuer N."/>
            <person name="Luecker S."/>
            <person name="Lage O.M."/>
            <person name="Pohl T."/>
            <person name="Merkel B.J."/>
            <person name="Hornburger P."/>
            <person name="Mueller R.-W."/>
            <person name="Bruemmer F."/>
            <person name="Labrenz M."/>
            <person name="Spormann A.M."/>
            <person name="Op den Camp H."/>
            <person name="Overmann J."/>
            <person name="Amann R."/>
            <person name="Jetten M.S.M."/>
            <person name="Mascher T."/>
            <person name="Medema M.H."/>
            <person name="Devos D.P."/>
            <person name="Kaster A.-K."/>
            <person name="Ovreas L."/>
            <person name="Rohde M."/>
            <person name="Galperin M.Y."/>
            <person name="Jogler C."/>
        </authorList>
    </citation>
    <scope>NUCLEOTIDE SEQUENCE [LARGE SCALE GENOMIC DNA]</scope>
    <source>
        <strain evidence="17 18">V22</strain>
    </source>
</reference>
<dbReference type="Proteomes" id="UP000319976">
    <property type="component" value="Chromosome"/>
</dbReference>
<dbReference type="Pfam" id="PF07992">
    <property type="entry name" value="Pyr_redox_2"/>
    <property type="match status" value="1"/>
</dbReference>
<dbReference type="EC" id="1.7.1.4" evidence="17"/>
<dbReference type="KEGG" id="chya:V22_24360"/>
<evidence type="ECO:0000256" key="13">
    <source>
        <dbReference type="SAM" id="Phobius"/>
    </source>
</evidence>
<evidence type="ECO:0000256" key="6">
    <source>
        <dbReference type="ARBA" id="ARBA00022617"/>
    </source>
</evidence>
<comment type="pathway">
    <text evidence="4">Nitrogen metabolism; nitrate reduction (assimilation).</text>
</comment>
<dbReference type="GO" id="GO:0046872">
    <property type="term" value="F:metal ion binding"/>
    <property type="evidence" value="ECO:0007669"/>
    <property type="project" value="UniProtKB-KW"/>
</dbReference>
<dbReference type="SUPFAM" id="SSF51905">
    <property type="entry name" value="FAD/NAD(P)-binding domain"/>
    <property type="match status" value="2"/>
</dbReference>
<keyword evidence="12" id="KW-0411">Iron-sulfur</keyword>
<evidence type="ECO:0000259" key="15">
    <source>
        <dbReference type="Pfam" id="PF07992"/>
    </source>
</evidence>
<comment type="similarity">
    <text evidence="5">Belongs to the nitrite and sulfite reductase 4Fe-4S domain family.</text>
</comment>
<keyword evidence="13" id="KW-0472">Membrane</keyword>
<evidence type="ECO:0000256" key="12">
    <source>
        <dbReference type="ARBA" id="ARBA00023014"/>
    </source>
</evidence>
<dbReference type="InterPro" id="IPR016156">
    <property type="entry name" value="FAD/NAD-linked_Rdtase_dimer_sf"/>
</dbReference>
<dbReference type="InterPro" id="IPR041575">
    <property type="entry name" value="Rubredoxin_C"/>
</dbReference>
<evidence type="ECO:0000256" key="8">
    <source>
        <dbReference type="ARBA" id="ARBA00022723"/>
    </source>
</evidence>
<feature type="transmembrane region" description="Helical" evidence="13">
    <location>
        <begin position="588"/>
        <end position="608"/>
    </location>
</feature>
<accession>A0A517TA02</accession>
<evidence type="ECO:0000256" key="2">
    <source>
        <dbReference type="ARBA" id="ARBA00001966"/>
    </source>
</evidence>
<feature type="domain" description="FAD/NAD(P)-binding" evidence="15">
    <location>
        <begin position="30"/>
        <end position="316"/>
    </location>
</feature>
<dbReference type="PANTHER" id="PTHR43809:SF1">
    <property type="entry name" value="NITRITE REDUCTASE (NADH) LARGE SUBUNIT"/>
    <property type="match status" value="1"/>
</dbReference>
<feature type="transmembrane region" description="Helical" evidence="13">
    <location>
        <begin position="513"/>
        <end position="535"/>
    </location>
</feature>
<feature type="domain" description="BFD-like [2Fe-2S]-binding" evidence="14">
    <location>
        <begin position="453"/>
        <end position="499"/>
    </location>
</feature>
<evidence type="ECO:0000256" key="9">
    <source>
        <dbReference type="ARBA" id="ARBA00022827"/>
    </source>
</evidence>
<evidence type="ECO:0000256" key="7">
    <source>
        <dbReference type="ARBA" id="ARBA00022630"/>
    </source>
</evidence>
<evidence type="ECO:0000256" key="5">
    <source>
        <dbReference type="ARBA" id="ARBA00010429"/>
    </source>
</evidence>
<evidence type="ECO:0000313" key="17">
    <source>
        <dbReference type="EMBL" id="QDT65189.1"/>
    </source>
</evidence>
<feature type="domain" description="NADH-rubredoxin oxidoreductase C-terminal" evidence="16">
    <location>
        <begin position="352"/>
        <end position="417"/>
    </location>
</feature>
<feature type="transmembrane region" description="Helical" evidence="13">
    <location>
        <begin position="555"/>
        <end position="576"/>
    </location>
</feature>
<dbReference type="PANTHER" id="PTHR43809">
    <property type="entry name" value="NITRITE REDUCTASE (NADH) LARGE SUBUNIT"/>
    <property type="match status" value="1"/>
</dbReference>
<evidence type="ECO:0000256" key="11">
    <source>
        <dbReference type="ARBA" id="ARBA00023004"/>
    </source>
</evidence>
<keyword evidence="18" id="KW-1185">Reference proteome</keyword>
<keyword evidence="13" id="KW-0812">Transmembrane</keyword>
<keyword evidence="11" id="KW-0408">Iron</keyword>
<keyword evidence="9" id="KW-0274">FAD</keyword>
<keyword evidence="6" id="KW-0349">Heme</keyword>
<evidence type="ECO:0000256" key="10">
    <source>
        <dbReference type="ARBA" id="ARBA00023002"/>
    </source>
</evidence>
<dbReference type="RefSeq" id="WP_145262988.1">
    <property type="nucleotide sequence ID" value="NZ_CP036316.1"/>
</dbReference>
<protein>
    <submittedName>
        <fullName evidence="17">Nitrite reductase [NAD(P)H]</fullName>
        <ecNumber evidence="17">1.7.1.4</ecNumber>
    </submittedName>
</protein>
<comment type="cofactor">
    <cofactor evidence="1">
        <name>siroheme</name>
        <dbReference type="ChEBI" id="CHEBI:60052"/>
    </cofactor>
</comment>
<keyword evidence="7" id="KW-0285">Flavoprotein</keyword>
<dbReference type="InterPro" id="IPR041854">
    <property type="entry name" value="BFD-like_2Fe2S-bd_dom_sf"/>
</dbReference>
<organism evidence="17 18">
    <name type="scientific">Calycomorphotria hydatis</name>
    <dbReference type="NCBI Taxonomy" id="2528027"/>
    <lineage>
        <taxon>Bacteria</taxon>
        <taxon>Pseudomonadati</taxon>
        <taxon>Planctomycetota</taxon>
        <taxon>Planctomycetia</taxon>
        <taxon>Planctomycetales</taxon>
        <taxon>Planctomycetaceae</taxon>
        <taxon>Calycomorphotria</taxon>
    </lineage>
</organism>
<dbReference type="InterPro" id="IPR052034">
    <property type="entry name" value="NasD-like"/>
</dbReference>
<dbReference type="Gene3D" id="3.30.390.30">
    <property type="match status" value="1"/>
</dbReference>
<comment type="cofactor">
    <cofactor evidence="2">
        <name>[4Fe-4S] cluster</name>
        <dbReference type="ChEBI" id="CHEBI:49883"/>
    </cofactor>
</comment>
<feature type="transmembrane region" description="Helical" evidence="13">
    <location>
        <begin position="620"/>
        <end position="640"/>
    </location>
</feature>
<dbReference type="Gene3D" id="1.10.10.1100">
    <property type="entry name" value="BFD-like [2Fe-2S]-binding domain"/>
    <property type="match status" value="1"/>
</dbReference>
<dbReference type="GO" id="GO:0008942">
    <property type="term" value="F:nitrite reductase [NAD(P)H] activity"/>
    <property type="evidence" value="ECO:0007669"/>
    <property type="project" value="UniProtKB-EC"/>
</dbReference>
<dbReference type="Pfam" id="PF18267">
    <property type="entry name" value="Rubredoxin_C"/>
    <property type="match status" value="1"/>
</dbReference>
<evidence type="ECO:0000256" key="4">
    <source>
        <dbReference type="ARBA" id="ARBA00005096"/>
    </source>
</evidence>
<dbReference type="PRINTS" id="PR00411">
    <property type="entry name" value="PNDRDTASEI"/>
</dbReference>
<dbReference type="AlphaFoldDB" id="A0A517TA02"/>
<name>A0A517TA02_9PLAN</name>
<dbReference type="GO" id="GO:0051536">
    <property type="term" value="F:iron-sulfur cluster binding"/>
    <property type="evidence" value="ECO:0007669"/>
    <property type="project" value="UniProtKB-KW"/>
</dbReference>
<dbReference type="Gene3D" id="3.50.50.60">
    <property type="entry name" value="FAD/NAD(P)-binding domain"/>
    <property type="match status" value="2"/>
</dbReference>
<keyword evidence="8" id="KW-0479">Metal-binding</keyword>
<dbReference type="InterPro" id="IPR023753">
    <property type="entry name" value="FAD/NAD-binding_dom"/>
</dbReference>
<dbReference type="EMBL" id="CP036316">
    <property type="protein sequence ID" value="QDT65189.1"/>
    <property type="molecule type" value="Genomic_DNA"/>
</dbReference>
<feature type="transmembrane region" description="Helical" evidence="13">
    <location>
        <begin position="661"/>
        <end position="687"/>
    </location>
</feature>
<gene>
    <name evidence="17" type="primary">nasD</name>
    <name evidence="17" type="ORF">V22_24360</name>
</gene>
<evidence type="ECO:0000259" key="16">
    <source>
        <dbReference type="Pfam" id="PF18267"/>
    </source>
</evidence>
<evidence type="ECO:0000256" key="1">
    <source>
        <dbReference type="ARBA" id="ARBA00001929"/>
    </source>
</evidence>
<evidence type="ECO:0000313" key="18">
    <source>
        <dbReference type="Proteomes" id="UP000319976"/>
    </source>
</evidence>